<protein>
    <submittedName>
        <fullName evidence="6">Long-chain-fatty-acid--CoA ligase</fullName>
        <ecNumber evidence="6">6.2.1.3</ecNumber>
    </submittedName>
</protein>
<dbReference type="EMBL" id="JAGSPB010000001">
    <property type="protein sequence ID" value="MBV7264728.1"/>
    <property type="molecule type" value="Genomic_DNA"/>
</dbReference>
<dbReference type="CDD" id="cd17631">
    <property type="entry name" value="FACL_FadD13-like"/>
    <property type="match status" value="1"/>
</dbReference>
<keyword evidence="2 6" id="KW-0436">Ligase</keyword>
<keyword evidence="3" id="KW-1133">Transmembrane helix</keyword>
<dbReference type="Pfam" id="PF00501">
    <property type="entry name" value="AMP-binding"/>
    <property type="match status" value="1"/>
</dbReference>
<evidence type="ECO:0000256" key="1">
    <source>
        <dbReference type="ARBA" id="ARBA00006432"/>
    </source>
</evidence>
<evidence type="ECO:0000313" key="6">
    <source>
        <dbReference type="EMBL" id="MBV7264728.1"/>
    </source>
</evidence>
<keyword evidence="3" id="KW-0812">Transmembrane</keyword>
<feature type="domain" description="AMP-dependent synthetase/ligase" evidence="4">
    <location>
        <begin position="18"/>
        <end position="375"/>
    </location>
</feature>
<dbReference type="GO" id="GO:0004467">
    <property type="term" value="F:long-chain fatty acid-CoA ligase activity"/>
    <property type="evidence" value="ECO:0007669"/>
    <property type="project" value="UniProtKB-EC"/>
</dbReference>
<dbReference type="EC" id="6.2.1.3" evidence="6"/>
<evidence type="ECO:0000259" key="4">
    <source>
        <dbReference type="Pfam" id="PF00501"/>
    </source>
</evidence>
<sequence>MEQNAHHSYTTFDEILQFWASERPDATAFEQDGRITTYAQTDDLTRRLVTLFKDRGVANGDRIAWLGKNKDIYFLLYLTAARMGAVMVPIGWRLAPREIAYILEDTGAKLLFCGDEFVETAQTVSQDVPAKPQVIEAEAARREASQLPPASYDPPAADEPILQLYTSGTTGNPKGAVLSNANLLGLRNPGNEAGLDWNFYEDGDCMLIAMPCAHIGGTGLMNIAVANGIRSEVQGEFTPIGVLEAIENGATHMFIVPAALQMVVQHPRAADTDFSNLKYLMYGAAPMPLELLKEAVKTMPTTKFLQAYGMTETSGTISLLPPDDHSLEGNERMRSAGKAVPGVQIEVRDSNNNEVPRGEIGEVCIKSPSNTAGYWKLPEATASTIDDDGWLHTGDAGIMDADGYVYIQDRIKDMIISGGENVYPAEVENAIFGHPAIAEVAVIGIPSEKWGEEVKACVVCKAGAEIDEGEVIAYTRERIAAFKAPKSVDVIPEMPRNASGKILRRQLRDPYWQGQDRQVS</sequence>
<evidence type="ECO:0000313" key="7">
    <source>
        <dbReference type="Proteomes" id="UP000699975"/>
    </source>
</evidence>
<name>A0ABS6SJT6_9SPHN</name>
<dbReference type="InterPro" id="IPR000873">
    <property type="entry name" value="AMP-dep_synth/lig_dom"/>
</dbReference>
<feature type="domain" description="AMP-binding enzyme C-terminal" evidence="5">
    <location>
        <begin position="426"/>
        <end position="501"/>
    </location>
</feature>
<evidence type="ECO:0000256" key="3">
    <source>
        <dbReference type="SAM" id="Phobius"/>
    </source>
</evidence>
<evidence type="ECO:0000256" key="2">
    <source>
        <dbReference type="ARBA" id="ARBA00022598"/>
    </source>
</evidence>
<keyword evidence="3" id="KW-0472">Membrane</keyword>
<dbReference type="InterPro" id="IPR025110">
    <property type="entry name" value="AMP-bd_C"/>
</dbReference>
<accession>A0ABS6SJT6</accession>
<dbReference type="PANTHER" id="PTHR43201:SF5">
    <property type="entry name" value="MEDIUM-CHAIN ACYL-COA LIGASE ACSF2, MITOCHONDRIAL"/>
    <property type="match status" value="1"/>
</dbReference>
<dbReference type="RefSeq" id="WP_218315272.1">
    <property type="nucleotide sequence ID" value="NZ_JAGSPB010000001.1"/>
</dbReference>
<comment type="similarity">
    <text evidence="1">Belongs to the ATP-dependent AMP-binding enzyme family.</text>
</comment>
<comment type="caution">
    <text evidence="6">The sequence shown here is derived from an EMBL/GenBank/DDBJ whole genome shotgun (WGS) entry which is preliminary data.</text>
</comment>
<dbReference type="NCBIfam" id="NF004837">
    <property type="entry name" value="PRK06187.1"/>
    <property type="match status" value="1"/>
</dbReference>
<keyword evidence="7" id="KW-1185">Reference proteome</keyword>
<feature type="transmembrane region" description="Helical" evidence="3">
    <location>
        <begin position="72"/>
        <end position="92"/>
    </location>
</feature>
<reference evidence="6 7" key="1">
    <citation type="submission" date="2021-04" db="EMBL/GenBank/DDBJ databases">
        <authorList>
            <person name="Pira H."/>
            <person name="Risdian C."/>
            <person name="Wink J."/>
        </authorList>
    </citation>
    <scope>NUCLEOTIDE SEQUENCE [LARGE SCALE GENOMIC DNA]</scope>
    <source>
        <strain evidence="6 7">WH131</strain>
    </source>
</reference>
<dbReference type="Proteomes" id="UP000699975">
    <property type="component" value="Unassembled WGS sequence"/>
</dbReference>
<organism evidence="6 7">
    <name type="scientific">Erythrobacter ani</name>
    <dbReference type="NCBI Taxonomy" id="2827235"/>
    <lineage>
        <taxon>Bacteria</taxon>
        <taxon>Pseudomonadati</taxon>
        <taxon>Pseudomonadota</taxon>
        <taxon>Alphaproteobacteria</taxon>
        <taxon>Sphingomonadales</taxon>
        <taxon>Erythrobacteraceae</taxon>
        <taxon>Erythrobacter/Porphyrobacter group</taxon>
        <taxon>Erythrobacter</taxon>
    </lineage>
</organism>
<proteinExistence type="inferred from homology"/>
<dbReference type="PANTHER" id="PTHR43201">
    <property type="entry name" value="ACYL-COA SYNTHETASE"/>
    <property type="match status" value="1"/>
</dbReference>
<dbReference type="Pfam" id="PF13193">
    <property type="entry name" value="AMP-binding_C"/>
    <property type="match status" value="1"/>
</dbReference>
<evidence type="ECO:0000259" key="5">
    <source>
        <dbReference type="Pfam" id="PF13193"/>
    </source>
</evidence>
<gene>
    <name evidence="6" type="ORF">KCG45_00885</name>
</gene>